<organism evidence="17 18">
    <name type="scientific">Methylophaga frappieri (strain ATCC BAA-2434 / DSM 25690 / JAM7)</name>
    <dbReference type="NCBI Taxonomy" id="754477"/>
    <lineage>
        <taxon>Bacteria</taxon>
        <taxon>Pseudomonadati</taxon>
        <taxon>Pseudomonadota</taxon>
        <taxon>Gammaproteobacteria</taxon>
        <taxon>Thiotrichales</taxon>
        <taxon>Piscirickettsiaceae</taxon>
        <taxon>Methylophaga</taxon>
    </lineage>
</organism>
<dbReference type="OrthoDB" id="9770937at2"/>
<keyword evidence="9 15" id="KW-0663">Pyridoxal phosphate</keyword>
<feature type="binding site" evidence="14">
    <location>
        <position position="126"/>
    </location>
    <ligand>
        <name>[4Fe-4S] cluster</name>
        <dbReference type="ChEBI" id="CHEBI:49883"/>
        <note>4Fe-4S-S-AdoMet</note>
    </ligand>
</feature>
<dbReference type="RefSeq" id="WP_014703736.1">
    <property type="nucleotide sequence ID" value="NC_017856.1"/>
</dbReference>
<dbReference type="SFLD" id="SFLDG01070">
    <property type="entry name" value="PLP-dependent"/>
    <property type="match status" value="1"/>
</dbReference>
<feature type="domain" description="Radical SAM core" evidence="16">
    <location>
        <begin position="105"/>
        <end position="328"/>
    </location>
</feature>
<dbReference type="EMBL" id="CP003380">
    <property type="protein sequence ID" value="AFJ02316.1"/>
    <property type="molecule type" value="Genomic_DNA"/>
</dbReference>
<comment type="catalytic activity">
    <reaction evidence="1">
        <text>L-lysine = D-beta-lysine</text>
        <dbReference type="Rhea" id="RHEA:44148"/>
        <dbReference type="ChEBI" id="CHEBI:32551"/>
        <dbReference type="ChEBI" id="CHEBI:84138"/>
    </reaction>
</comment>
<feature type="modified residue" description="N6-(pyridoxal phosphate)lysine" evidence="15">
    <location>
        <position position="331"/>
    </location>
</feature>
<dbReference type="InterPro" id="IPR003739">
    <property type="entry name" value="Lys_aminomutase/Glu_NH3_mut"/>
</dbReference>
<dbReference type="CDD" id="cd01335">
    <property type="entry name" value="Radical_SAM"/>
    <property type="match status" value="1"/>
</dbReference>
<evidence type="ECO:0000256" key="12">
    <source>
        <dbReference type="ARBA" id="ARBA00023235"/>
    </source>
</evidence>
<dbReference type="PANTHER" id="PTHR30538">
    <property type="entry name" value="LYSINE 2,3-AMINOMUTASE-RELATED"/>
    <property type="match status" value="1"/>
</dbReference>
<evidence type="ECO:0000313" key="17">
    <source>
        <dbReference type="EMBL" id="AFJ02316.1"/>
    </source>
</evidence>
<evidence type="ECO:0000256" key="13">
    <source>
        <dbReference type="ARBA" id="ARBA00030756"/>
    </source>
</evidence>
<feature type="binding site" evidence="14">
    <location>
        <position position="123"/>
    </location>
    <ligand>
        <name>[4Fe-4S] cluster</name>
        <dbReference type="ChEBI" id="CHEBI:49883"/>
        <note>4Fe-4S-S-AdoMet</note>
    </ligand>
</feature>
<proteinExistence type="inferred from homology"/>
<keyword evidence="18" id="KW-1185">Reference proteome</keyword>
<evidence type="ECO:0000256" key="3">
    <source>
        <dbReference type="ARBA" id="ARBA00001966"/>
    </source>
</evidence>
<dbReference type="InterPro" id="IPR007197">
    <property type="entry name" value="rSAM"/>
</dbReference>
<evidence type="ECO:0000256" key="9">
    <source>
        <dbReference type="ARBA" id="ARBA00022898"/>
    </source>
</evidence>
<dbReference type="Gene3D" id="3.20.20.70">
    <property type="entry name" value="Aldolase class I"/>
    <property type="match status" value="1"/>
</dbReference>
<comment type="cofactor">
    <cofactor evidence="3">
        <name>[4Fe-4S] cluster</name>
        <dbReference type="ChEBI" id="CHEBI:49883"/>
    </cofactor>
</comment>
<dbReference type="PATRIC" id="fig|754477.3.peg.1140"/>
<evidence type="ECO:0000256" key="2">
    <source>
        <dbReference type="ARBA" id="ARBA00001933"/>
    </source>
</evidence>
<keyword evidence="11 14" id="KW-0411">Iron-sulfur</keyword>
<evidence type="ECO:0000256" key="4">
    <source>
        <dbReference type="ARBA" id="ARBA00008703"/>
    </source>
</evidence>
<keyword evidence="12" id="KW-0413">Isomerase</keyword>
<comment type="cofactor">
    <cofactor evidence="2 15">
        <name>pyridoxal 5'-phosphate</name>
        <dbReference type="ChEBI" id="CHEBI:597326"/>
    </cofactor>
</comment>
<dbReference type="SUPFAM" id="SSF102114">
    <property type="entry name" value="Radical SAM enzymes"/>
    <property type="match status" value="1"/>
</dbReference>
<dbReference type="InterPro" id="IPR013785">
    <property type="entry name" value="Aldolase_TIM"/>
</dbReference>
<evidence type="ECO:0000256" key="8">
    <source>
        <dbReference type="ARBA" id="ARBA00022723"/>
    </source>
</evidence>
<dbReference type="PROSITE" id="PS51918">
    <property type="entry name" value="RADICAL_SAM"/>
    <property type="match status" value="1"/>
</dbReference>
<evidence type="ECO:0000256" key="10">
    <source>
        <dbReference type="ARBA" id="ARBA00023004"/>
    </source>
</evidence>
<accession>I1YHC3</accession>
<dbReference type="PIRSF" id="PIRSF004911">
    <property type="entry name" value="DUF160"/>
    <property type="match status" value="1"/>
</dbReference>
<dbReference type="SFLD" id="SFLDF00314">
    <property type="entry name" value="L-lysine_2_3-aminomutase_(yjeK"/>
    <property type="match status" value="1"/>
</dbReference>
<keyword evidence="10" id="KW-0408">Iron</keyword>
<comment type="similarity">
    <text evidence="4">Belongs to the radical SAM superfamily. KamA family.</text>
</comment>
<evidence type="ECO:0000256" key="6">
    <source>
        <dbReference type="ARBA" id="ARBA00022485"/>
    </source>
</evidence>
<evidence type="ECO:0000256" key="7">
    <source>
        <dbReference type="ARBA" id="ARBA00022691"/>
    </source>
</evidence>
<dbReference type="SFLD" id="SFLDS00029">
    <property type="entry name" value="Radical_SAM"/>
    <property type="match status" value="1"/>
</dbReference>
<sequence length="335" mass="37366">MIPQTKAVDITPNWQQELANAIHDPAELLNRLGLNHHTEVLTAAQTRSFPLRVTQSYLSKMRFADITDPLLRQVLPLTDETLPAEGFLTDPVGDNAAIKSAGILQKYHGRALLLMTGACAIHCRYCFRRHFPYSESNPLASQWSQTCAAIAEDDTLTEIIMSGGDPLVINDRKLIQIVSDLEQIPHLKRLRIHTRLPLVLPKRITPGLLDLLRTTRLKVVMVIHANHGNEIDLQTATALGQLREAGCELLNQAVLLRGVNDNAKSLVELSERLSDAQVMPYYLHLLDKVAGAQHFDVTEQEGIAFIQQMRTKLPGYLVPRLVREIAGEPNKTIIA</sequence>
<reference evidence="17 18" key="1">
    <citation type="journal article" date="2012" name="J. Bacteriol.">
        <title>Complete genome sequences of Methylophaga sp. strain JAM1 and Methylophaga sp. strain JAM7.</title>
        <authorList>
            <person name="Villeneuve C."/>
            <person name="Martineau C."/>
            <person name="Mauffrey F."/>
            <person name="Villemur R."/>
        </authorList>
    </citation>
    <scope>NUCLEOTIDE SEQUENCE [LARGE SCALE GENOMIC DNA]</scope>
    <source>
        <strain evidence="17 18">JAM7</strain>
    </source>
</reference>
<dbReference type="GO" id="GO:0016853">
    <property type="term" value="F:isomerase activity"/>
    <property type="evidence" value="ECO:0007669"/>
    <property type="project" value="UniProtKB-KW"/>
</dbReference>
<feature type="binding site" evidence="14">
    <location>
        <position position="119"/>
    </location>
    <ligand>
        <name>[4Fe-4S] cluster</name>
        <dbReference type="ChEBI" id="CHEBI:49883"/>
        <note>4Fe-4S-S-AdoMet</note>
    </ligand>
</feature>
<evidence type="ECO:0000256" key="14">
    <source>
        <dbReference type="PIRSR" id="PIRSR004911-1"/>
    </source>
</evidence>
<evidence type="ECO:0000256" key="1">
    <source>
        <dbReference type="ARBA" id="ARBA00001352"/>
    </source>
</evidence>
<evidence type="ECO:0000313" key="18">
    <source>
        <dbReference type="Proteomes" id="UP000009145"/>
    </source>
</evidence>
<evidence type="ECO:0000256" key="15">
    <source>
        <dbReference type="PIRSR" id="PIRSR603739-50"/>
    </source>
</evidence>
<dbReference type="InterPro" id="IPR058240">
    <property type="entry name" value="rSAM_sf"/>
</dbReference>
<dbReference type="Proteomes" id="UP000009145">
    <property type="component" value="Chromosome"/>
</dbReference>
<dbReference type="PANTHER" id="PTHR30538:SF1">
    <property type="entry name" value="L-LYSINE 2,3-AMINOMUTASE"/>
    <property type="match status" value="1"/>
</dbReference>
<gene>
    <name evidence="17" type="ordered locus">Q7C_1161</name>
</gene>
<name>I1YHC3_METFJ</name>
<evidence type="ECO:0000259" key="16">
    <source>
        <dbReference type="PROSITE" id="PS51918"/>
    </source>
</evidence>
<dbReference type="GO" id="GO:0046872">
    <property type="term" value="F:metal ion binding"/>
    <property type="evidence" value="ECO:0007669"/>
    <property type="project" value="UniProtKB-KW"/>
</dbReference>
<dbReference type="InterPro" id="IPR022462">
    <property type="entry name" value="EpmB"/>
</dbReference>
<keyword evidence="8 14" id="KW-0479">Metal-binding</keyword>
<dbReference type="HOGENOM" id="CLU_032161_2_0_6"/>
<dbReference type="eggNOG" id="COG1509">
    <property type="taxonomic scope" value="Bacteria"/>
</dbReference>
<keyword evidence="6 14" id="KW-0004">4Fe-4S</keyword>
<dbReference type="NCBIfam" id="TIGR00238">
    <property type="entry name" value="KamA family radical SAM protein"/>
    <property type="match status" value="1"/>
</dbReference>
<dbReference type="Pfam" id="PF13353">
    <property type="entry name" value="Fer4_12"/>
    <property type="match status" value="1"/>
</dbReference>
<dbReference type="GO" id="GO:0051539">
    <property type="term" value="F:4 iron, 4 sulfur cluster binding"/>
    <property type="evidence" value="ECO:0007669"/>
    <property type="project" value="UniProtKB-KW"/>
</dbReference>
<keyword evidence="7" id="KW-0949">S-adenosyl-L-methionine</keyword>
<dbReference type="STRING" id="754477.Q7C_1161"/>
<protein>
    <recommendedName>
        <fullName evidence="5">L-lysine 2,3-aminomutase</fullName>
    </recommendedName>
    <alternativeName>
        <fullName evidence="13">EF-P post-translational modification enzyme B</fullName>
    </alternativeName>
</protein>
<dbReference type="NCBIfam" id="TIGR03821">
    <property type="entry name" value="EFP_modif_epmB"/>
    <property type="match status" value="1"/>
</dbReference>
<evidence type="ECO:0000256" key="11">
    <source>
        <dbReference type="ARBA" id="ARBA00023014"/>
    </source>
</evidence>
<dbReference type="KEGG" id="mec:Q7C_1161"/>
<evidence type="ECO:0000256" key="5">
    <source>
        <dbReference type="ARBA" id="ARBA00022363"/>
    </source>
</evidence>
<dbReference type="AlphaFoldDB" id="I1YHC3"/>